<organism evidence="2 3">
    <name type="scientific">Basidiobolus ranarum</name>
    <dbReference type="NCBI Taxonomy" id="34480"/>
    <lineage>
        <taxon>Eukaryota</taxon>
        <taxon>Fungi</taxon>
        <taxon>Fungi incertae sedis</taxon>
        <taxon>Zoopagomycota</taxon>
        <taxon>Entomophthoromycotina</taxon>
        <taxon>Basidiobolomycetes</taxon>
        <taxon>Basidiobolales</taxon>
        <taxon>Basidiobolaceae</taxon>
        <taxon>Basidiobolus</taxon>
    </lineage>
</organism>
<sequence length="311" mass="35760">MAHLLENENRRASKVEVFNTDTIKSSLNKKTQKPLQDKTQVQNITGTLSKKLQTKSKSIKLPKSFHKSPLRIKALKHTSPKKLTPITSKSLQACENVEGEKENINPATPSKTMRVKKKINEKSVREAYYKDVIHNISTEMAQITSIFETIKDDPSLKAYQDRLQVVVRGIEDELHRYIHSQVKRDKNSKEVDQESIRIQELQESIAQLQSSYVPKSSFMEIKKELENSEATLEDHKYLLEQAVSPDSSNLEVQTIQLEEQKAAIDHLQKQISISEPFESKYIESQNEVQELQTAVTELLAENEELHNQRQQ</sequence>
<dbReference type="EMBL" id="JASJQH010006906">
    <property type="protein sequence ID" value="KAK9727985.1"/>
    <property type="molecule type" value="Genomic_DNA"/>
</dbReference>
<dbReference type="Proteomes" id="UP001479436">
    <property type="component" value="Unassembled WGS sequence"/>
</dbReference>
<protein>
    <submittedName>
        <fullName evidence="2">Uncharacterized protein</fullName>
    </submittedName>
</protein>
<proteinExistence type="predicted"/>
<reference evidence="2 3" key="1">
    <citation type="submission" date="2023-04" db="EMBL/GenBank/DDBJ databases">
        <title>Genome of Basidiobolus ranarum AG-B5.</title>
        <authorList>
            <person name="Stajich J.E."/>
            <person name="Carter-House D."/>
            <person name="Gryganskyi A."/>
        </authorList>
    </citation>
    <scope>NUCLEOTIDE SEQUENCE [LARGE SCALE GENOMIC DNA]</scope>
    <source>
        <strain evidence="2 3">AG-B5</strain>
    </source>
</reference>
<feature type="coiled-coil region" evidence="1">
    <location>
        <begin position="184"/>
        <end position="211"/>
    </location>
</feature>
<keyword evidence="3" id="KW-1185">Reference proteome</keyword>
<evidence type="ECO:0000256" key="1">
    <source>
        <dbReference type="SAM" id="Coils"/>
    </source>
</evidence>
<evidence type="ECO:0000313" key="3">
    <source>
        <dbReference type="Proteomes" id="UP001479436"/>
    </source>
</evidence>
<accession>A0ABR2W9P2</accession>
<feature type="coiled-coil region" evidence="1">
    <location>
        <begin position="250"/>
        <end position="308"/>
    </location>
</feature>
<comment type="caution">
    <text evidence="2">The sequence shown here is derived from an EMBL/GenBank/DDBJ whole genome shotgun (WGS) entry which is preliminary data.</text>
</comment>
<keyword evidence="1" id="KW-0175">Coiled coil</keyword>
<evidence type="ECO:0000313" key="2">
    <source>
        <dbReference type="EMBL" id="KAK9727985.1"/>
    </source>
</evidence>
<gene>
    <name evidence="2" type="ORF">K7432_001391</name>
</gene>
<name>A0ABR2W9P2_9FUNG</name>